<name>D1YW00_METPS</name>
<evidence type="ECO:0000313" key="1">
    <source>
        <dbReference type="EMBL" id="BAI60622.1"/>
    </source>
</evidence>
<dbReference type="STRING" id="304371.MCP_0550"/>
<reference evidence="1 2" key="1">
    <citation type="journal article" date="2007" name="Appl. Environ. Microbiol.">
        <title>Isolation of key methanogens for global methane emission from rice paddy fields: a novel isolate affiliated with the clone cluster rice cluster I.</title>
        <authorList>
            <person name="Sakai S."/>
            <person name="Imachi H."/>
            <person name="Sekiguchi Y."/>
            <person name="Ohashi A."/>
            <person name="Harada H."/>
            <person name="Kamagata Y."/>
        </authorList>
    </citation>
    <scope>NUCLEOTIDE SEQUENCE [LARGE SCALE GENOMIC DNA]</scope>
    <source>
        <strain evidence="2">DSM 17711 / JCM 13418 / NBRC 101707 / SANAE</strain>
    </source>
</reference>
<dbReference type="InterPro" id="IPR008303">
    <property type="entry name" value="Methan_mark_14"/>
</dbReference>
<protein>
    <recommendedName>
        <fullName evidence="3">Methanogenesis marker protein 14</fullName>
    </recommendedName>
</protein>
<dbReference type="eggNOG" id="arCOG04866">
    <property type="taxonomic scope" value="Archaea"/>
</dbReference>
<sequence length="507" mass="54273">MISMQLKPLSRLLGPKPHIADSPYLSLVPKTGSPGMSAKIDLSTTSYYVVASVEMGNTTTKCILTATNLETGKTYLLNKTVKMSRDVRPPKEGEKVFGKTLDGKKLTRESVGELVRQTLEEAHKAAGLTISQDLNFVVRSTGVVAGFDKPEDVGSFILALADGCITAGVPPKNMTPAMNKDNLNPPRLRKFSQLDKVYFDGAVASVLPPMGSSGVEIVANEMEGELATAGIKEAAKWAGVDFRNPVCSIDFGTTLKGRMTNDLAPYSRTIGNFCGLAGAVPDAIVRGSGLVDSEFGNVLDITTKERPGLLAEIMNSKGIEEHAKWAHEMVQIDVVPDERRWWGSVPVNPKAARNNGVTLIGCEVGENGKDLPKLNEVGASLIKKYNVNTMLATLDLVSAMIAERLLKKALENNLISSKTTIGITGRAGITGDKPALILQKVTEMGIFDSPNDHLVFCDDGLARGAAVMARCMNSYGTPKNPLGGLRGGKCILGARMKLQNKDKKTEA</sequence>
<dbReference type="PATRIC" id="fig|304371.9.peg.564"/>
<dbReference type="PIRSF" id="PIRSF016937">
    <property type="entry name" value="UCP016937"/>
    <property type="match status" value="1"/>
</dbReference>
<organism evidence="1 2">
    <name type="scientific">Methanocella paludicola (strain DSM 17711 / JCM 13418 / NBRC 101707 / SANAE)</name>
    <dbReference type="NCBI Taxonomy" id="304371"/>
    <lineage>
        <taxon>Archaea</taxon>
        <taxon>Methanobacteriati</taxon>
        <taxon>Methanobacteriota</taxon>
        <taxon>Stenosarchaea group</taxon>
        <taxon>Methanomicrobia</taxon>
        <taxon>Methanocellales</taxon>
        <taxon>Methanocellaceae</taxon>
        <taxon>Methanocella</taxon>
    </lineage>
</organism>
<accession>D1YW00</accession>
<dbReference type="Proteomes" id="UP000001882">
    <property type="component" value="Chromosome"/>
</dbReference>
<dbReference type="Pfam" id="PF09887">
    <property type="entry name" value="DUF2114"/>
    <property type="match status" value="1"/>
</dbReference>
<dbReference type="InParanoid" id="D1YW00"/>
<evidence type="ECO:0008006" key="3">
    <source>
        <dbReference type="Google" id="ProtNLM"/>
    </source>
</evidence>
<dbReference type="EMBL" id="AP011532">
    <property type="protein sequence ID" value="BAI60622.1"/>
    <property type="molecule type" value="Genomic_DNA"/>
</dbReference>
<gene>
    <name evidence="1" type="ordered locus">MCP_0550</name>
</gene>
<reference evidence="1 2" key="2">
    <citation type="journal article" date="2008" name="Int. J. Syst. Evol. Microbiol.">
        <title>Methanocella paludicola gen. nov., sp. nov., a methane-producing archaeon, the first isolate of the lineage 'Rice Cluster I', and proposal of the new archaeal order Methanocellales ord. nov.</title>
        <authorList>
            <person name="Sakai S."/>
            <person name="Imachi H."/>
            <person name="Hanada S."/>
            <person name="Ohashi A."/>
            <person name="Harada H."/>
            <person name="Kamagata Y."/>
        </authorList>
    </citation>
    <scope>NUCLEOTIDE SEQUENCE [LARGE SCALE GENOMIC DNA]</scope>
    <source>
        <strain evidence="2">DSM 17711 / JCM 13418 / NBRC 101707 / SANAE</strain>
    </source>
</reference>
<proteinExistence type="predicted"/>
<evidence type="ECO:0000313" key="2">
    <source>
        <dbReference type="Proteomes" id="UP000001882"/>
    </source>
</evidence>
<keyword evidence="2" id="KW-1185">Reference proteome</keyword>
<dbReference type="NCBIfam" id="TIGR03285">
    <property type="entry name" value="methan_mark_14"/>
    <property type="match status" value="1"/>
</dbReference>
<dbReference type="KEGG" id="mpd:MCP_0550"/>
<reference evidence="2" key="3">
    <citation type="journal article" date="2011" name="PLoS ONE">
        <title>Genome sequence of a mesophilic hydrogenotrophic methanogen Methanocella paludicola, the first cultivated representative of the order Methanocellales.</title>
        <authorList>
            <person name="Sakai S."/>
            <person name="Takaki Y."/>
            <person name="Shimamura S."/>
            <person name="Sekine M."/>
            <person name="Tajima T."/>
            <person name="Kosugi H."/>
            <person name="Ichikawa N."/>
            <person name="Tasumi E."/>
            <person name="Hiraki A.T."/>
            <person name="Shimizu A."/>
            <person name="Kato Y."/>
            <person name="Nishiko R."/>
            <person name="Mori K."/>
            <person name="Fujita N."/>
            <person name="Imachi H."/>
            <person name="Takai K."/>
        </authorList>
    </citation>
    <scope>NUCLEOTIDE SEQUENCE [LARGE SCALE GENOMIC DNA]</scope>
    <source>
        <strain evidence="2">DSM 17711 / JCM 13418 / NBRC 101707 / SANAE</strain>
    </source>
</reference>
<dbReference type="AlphaFoldDB" id="D1YW00"/>